<dbReference type="AlphaFoldDB" id="A0A923FZT6"/>
<reference evidence="2" key="3">
    <citation type="submission" date="2021-06" db="EMBL/GenBank/DDBJ databases">
        <title>Updating the genus Pseudomonas: Description of 43 new species and partition of the Pseudomonas putida group.</title>
        <authorList>
            <person name="Girard L."/>
            <person name="Lood C."/>
            <person name="Vandamme P."/>
            <person name="Rokni-Zadeh H."/>
            <person name="Van Noort V."/>
            <person name="Hofte M."/>
            <person name="Lavigne R."/>
            <person name="De Mot R."/>
        </authorList>
    </citation>
    <scope>NUCLEOTIDE SEQUENCE</scope>
    <source>
        <strain evidence="2">SWRI10</strain>
    </source>
</reference>
<dbReference type="EMBL" id="JABWRE010000004">
    <property type="protein sequence ID" value="MBC3440508.1"/>
    <property type="molecule type" value="Genomic_DNA"/>
</dbReference>
<proteinExistence type="predicted"/>
<evidence type="ECO:0000313" key="2">
    <source>
        <dbReference type="EMBL" id="MBV4534599.1"/>
    </source>
</evidence>
<sequence length="173" mass="19432">MAKSYIAEKSFIARLNVVNTQYTGPVGRWEYSPGYNGNTFWHASEWLTTSRQDREPLTLWFGAVQQAGGEDAYEIRLWTGNNAHPLFNRRVDVSTNGYLGLYEHKATVGPLWRLQQVGGSQVRITTLADKAIGIYWDRAAWTTGRMASYLCVDVAPAAVFEVEIIRMGVDAPL</sequence>
<gene>
    <name evidence="2" type="ORF">HU737_001240</name>
    <name evidence="1" type="ORF">HU737_07445</name>
</gene>
<reference evidence="1" key="1">
    <citation type="journal article" date="2020" name="Microorganisms">
        <title>Reliable Identification of Environmental Pseudomonas Isolates Using the rpoD Gene.</title>
        <authorList>
            <consortium name="The Broad Institute Genome Sequencing Platform"/>
            <person name="Girard L."/>
            <person name="Lood C."/>
            <person name="Rokni-Zadeh H."/>
            <person name="van Noort V."/>
            <person name="Lavigne R."/>
            <person name="De Mot R."/>
        </authorList>
    </citation>
    <scope>NUCLEOTIDE SEQUENCE</scope>
    <source>
        <strain evidence="1">SWRI10</strain>
    </source>
</reference>
<reference evidence="1" key="2">
    <citation type="submission" date="2020-07" db="EMBL/GenBank/DDBJ databases">
        <authorList>
            <person name="Lood C."/>
            <person name="Girard L."/>
        </authorList>
    </citation>
    <scope>NUCLEOTIDE SEQUENCE</scope>
    <source>
        <strain evidence="1">SWRI10</strain>
    </source>
</reference>
<dbReference type="EMBL" id="JABWRE020000001">
    <property type="protein sequence ID" value="MBV4534599.1"/>
    <property type="molecule type" value="Genomic_DNA"/>
</dbReference>
<comment type="caution">
    <text evidence="1">The sequence shown here is derived from an EMBL/GenBank/DDBJ whole genome shotgun (WGS) entry which is preliminary data.</text>
</comment>
<evidence type="ECO:0000313" key="1">
    <source>
        <dbReference type="EMBL" id="MBC3440508.1"/>
    </source>
</evidence>
<accession>A0A923FZT6</accession>
<dbReference type="Proteomes" id="UP000599879">
    <property type="component" value="Unassembled WGS sequence"/>
</dbReference>
<protein>
    <submittedName>
        <fullName evidence="1">Uncharacterized protein</fullName>
    </submittedName>
</protein>
<organism evidence="1">
    <name type="scientific">Pseudomonas urmiensis</name>
    <dbReference type="NCBI Taxonomy" id="2745493"/>
    <lineage>
        <taxon>Bacteria</taxon>
        <taxon>Pseudomonadati</taxon>
        <taxon>Pseudomonadota</taxon>
        <taxon>Gammaproteobacteria</taxon>
        <taxon>Pseudomonadales</taxon>
        <taxon>Pseudomonadaceae</taxon>
        <taxon>Pseudomonas</taxon>
    </lineage>
</organism>
<dbReference type="RefSeq" id="WP_186554071.1">
    <property type="nucleotide sequence ID" value="NZ_JABWRE020000001.1"/>
</dbReference>
<name>A0A923FZT6_9PSED</name>